<protein>
    <submittedName>
        <fullName evidence="1">Uncharacterized protein</fullName>
    </submittedName>
</protein>
<evidence type="ECO:0000313" key="2">
    <source>
        <dbReference type="Proteomes" id="UP000215914"/>
    </source>
</evidence>
<reference evidence="1" key="1">
    <citation type="journal article" date="2017" name="Nature">
        <title>The sunflower genome provides insights into oil metabolism, flowering and Asterid evolution.</title>
        <authorList>
            <person name="Badouin H."/>
            <person name="Gouzy J."/>
            <person name="Grassa C.J."/>
            <person name="Murat F."/>
            <person name="Staton S.E."/>
            <person name="Cottret L."/>
            <person name="Lelandais-Briere C."/>
            <person name="Owens G.L."/>
            <person name="Carrere S."/>
            <person name="Mayjonade B."/>
            <person name="Legrand L."/>
            <person name="Gill N."/>
            <person name="Kane N.C."/>
            <person name="Bowers J.E."/>
            <person name="Hubner S."/>
            <person name="Bellec A."/>
            <person name="Berard A."/>
            <person name="Berges H."/>
            <person name="Blanchet N."/>
            <person name="Boniface M.C."/>
            <person name="Brunel D."/>
            <person name="Catrice O."/>
            <person name="Chaidir N."/>
            <person name="Claudel C."/>
            <person name="Donnadieu C."/>
            <person name="Faraut T."/>
            <person name="Fievet G."/>
            <person name="Helmstetter N."/>
            <person name="King M."/>
            <person name="Knapp S.J."/>
            <person name="Lai Z."/>
            <person name="Le Paslier M.C."/>
            <person name="Lippi Y."/>
            <person name="Lorenzon L."/>
            <person name="Mandel J.R."/>
            <person name="Marage G."/>
            <person name="Marchand G."/>
            <person name="Marquand E."/>
            <person name="Bret-Mestries E."/>
            <person name="Morien E."/>
            <person name="Nambeesan S."/>
            <person name="Nguyen T."/>
            <person name="Pegot-Espagnet P."/>
            <person name="Pouilly N."/>
            <person name="Raftis F."/>
            <person name="Sallet E."/>
            <person name="Schiex T."/>
            <person name="Thomas J."/>
            <person name="Vandecasteele C."/>
            <person name="Vares D."/>
            <person name="Vear F."/>
            <person name="Vautrin S."/>
            <person name="Crespi M."/>
            <person name="Mangin B."/>
            <person name="Burke J.M."/>
            <person name="Salse J."/>
            <person name="Munos S."/>
            <person name="Vincourt P."/>
            <person name="Rieseberg L.H."/>
            <person name="Langlade N.B."/>
        </authorList>
    </citation>
    <scope>NUCLEOTIDE SEQUENCE</scope>
    <source>
        <tissue evidence="1">Leaves</tissue>
    </source>
</reference>
<gene>
    <name evidence="1" type="ORF">HanXRQr2_Chr01g0022861</name>
</gene>
<organism evidence="1 2">
    <name type="scientific">Helianthus annuus</name>
    <name type="common">Common sunflower</name>
    <dbReference type="NCBI Taxonomy" id="4232"/>
    <lineage>
        <taxon>Eukaryota</taxon>
        <taxon>Viridiplantae</taxon>
        <taxon>Streptophyta</taxon>
        <taxon>Embryophyta</taxon>
        <taxon>Tracheophyta</taxon>
        <taxon>Spermatophyta</taxon>
        <taxon>Magnoliopsida</taxon>
        <taxon>eudicotyledons</taxon>
        <taxon>Gunneridae</taxon>
        <taxon>Pentapetalae</taxon>
        <taxon>asterids</taxon>
        <taxon>campanulids</taxon>
        <taxon>Asterales</taxon>
        <taxon>Asteraceae</taxon>
        <taxon>Asteroideae</taxon>
        <taxon>Heliantheae alliance</taxon>
        <taxon>Heliantheae</taxon>
        <taxon>Helianthus</taxon>
    </lineage>
</organism>
<name>A0A9K3P3J2_HELAN</name>
<keyword evidence="2" id="KW-1185">Reference proteome</keyword>
<dbReference type="AlphaFoldDB" id="A0A9K3P3J2"/>
<proteinExistence type="predicted"/>
<accession>A0A9K3P3J2</accession>
<comment type="caution">
    <text evidence="1">The sequence shown here is derived from an EMBL/GenBank/DDBJ whole genome shotgun (WGS) entry which is preliminary data.</text>
</comment>
<dbReference type="Gramene" id="mRNA:HanXRQr2_Chr01g0022861">
    <property type="protein sequence ID" value="CDS:HanXRQr2_Chr01g0022861.1"/>
    <property type="gene ID" value="HanXRQr2_Chr01g0022861"/>
</dbReference>
<reference evidence="1" key="2">
    <citation type="submission" date="2020-06" db="EMBL/GenBank/DDBJ databases">
        <title>Helianthus annuus Genome sequencing and assembly Release 2.</title>
        <authorList>
            <person name="Gouzy J."/>
            <person name="Langlade N."/>
            <person name="Munos S."/>
        </authorList>
    </citation>
    <scope>NUCLEOTIDE SEQUENCE</scope>
    <source>
        <tissue evidence="1">Leaves</tissue>
    </source>
</reference>
<evidence type="ECO:0000313" key="1">
    <source>
        <dbReference type="EMBL" id="KAF5822125.1"/>
    </source>
</evidence>
<dbReference type="Proteomes" id="UP000215914">
    <property type="component" value="Unassembled WGS sequence"/>
</dbReference>
<sequence length="61" mass="7255">MISALFHHPNPNLNKTSHKLMIKLKPTFLKFIKSENLTYHFTSVCLDDRILYHAIDYPWNP</sequence>
<dbReference type="EMBL" id="MNCJ02000316">
    <property type="protein sequence ID" value="KAF5822125.1"/>
    <property type="molecule type" value="Genomic_DNA"/>
</dbReference>